<reference evidence="1" key="1">
    <citation type="submission" date="2019-08" db="EMBL/GenBank/DDBJ databases">
        <authorList>
            <person name="Kucharzyk K."/>
            <person name="Murdoch R.W."/>
            <person name="Higgins S."/>
            <person name="Loffler F."/>
        </authorList>
    </citation>
    <scope>NUCLEOTIDE SEQUENCE</scope>
</reference>
<comment type="caution">
    <text evidence="1">The sequence shown here is derived from an EMBL/GenBank/DDBJ whole genome shotgun (WGS) entry which is preliminary data.</text>
</comment>
<organism evidence="1">
    <name type="scientific">bioreactor metagenome</name>
    <dbReference type="NCBI Taxonomy" id="1076179"/>
    <lineage>
        <taxon>unclassified sequences</taxon>
        <taxon>metagenomes</taxon>
        <taxon>ecological metagenomes</taxon>
    </lineage>
</organism>
<accession>A0A645G4S6</accession>
<proteinExistence type="predicted"/>
<gene>
    <name evidence="1" type="ORF">SDC9_168299</name>
</gene>
<evidence type="ECO:0000313" key="1">
    <source>
        <dbReference type="EMBL" id="MPN20920.1"/>
    </source>
</evidence>
<dbReference type="EMBL" id="VSSQ01068779">
    <property type="protein sequence ID" value="MPN20920.1"/>
    <property type="molecule type" value="Genomic_DNA"/>
</dbReference>
<dbReference type="AlphaFoldDB" id="A0A645G4S6"/>
<sequence length="113" mass="12825">MKIVNRFVDILDHQFLNLLHPEIGANRLLSKIYDLLSGALSSARVFTYGCIESSVQDLKDTVEIFGISGSFVGIMQQIRFCGVIVLDGIRYLYRIESNTRDDDSLYRSVHIPI</sequence>
<name>A0A645G4S6_9ZZZZ</name>
<protein>
    <submittedName>
        <fullName evidence="1">Uncharacterized protein</fullName>
    </submittedName>
</protein>